<dbReference type="EMBL" id="GU057342">
    <property type="protein sequence ID" value="ACY01926.1"/>
    <property type="molecule type" value="Genomic_DNA"/>
</dbReference>
<accession>E2DMZ3</accession>
<name>E2DMZ3_BETVU</name>
<protein>
    <submittedName>
        <fullName evidence="1">Uncharacterized protein</fullName>
    </submittedName>
</protein>
<reference evidence="1" key="1">
    <citation type="submission" date="2009-09" db="EMBL/GenBank/DDBJ databases">
        <title>A Sugarbeat Map3k of the Type That Positively Controls R Gene Disease Resistance.</title>
        <authorList>
            <person name="Shao J.Y."/>
            <person name="Kuykendall L.D."/>
            <person name="Naegel R."/>
            <person name="McGrath J.M."/>
        </authorList>
    </citation>
    <scope>NUCLEOTIDE SEQUENCE</scope>
</reference>
<evidence type="ECO:0000313" key="1">
    <source>
        <dbReference type="EMBL" id="ACY01926.1"/>
    </source>
</evidence>
<sequence>MEVDKHALCEIQEFSAMEMKMIKFMKKQRGKFWRFEREGERKVRKFVDEHKIRVQGEKRVVGSLLEVRSLSPSVIHAQWQHLPLFGCSKLNFDGFVIGSSTFTGVVDQSI</sequence>
<dbReference type="AlphaFoldDB" id="E2DMZ3"/>
<proteinExistence type="predicted"/>
<organism evidence="1">
    <name type="scientific">Beta vulgaris</name>
    <name type="common">Sugar beet</name>
    <dbReference type="NCBI Taxonomy" id="161934"/>
    <lineage>
        <taxon>Eukaryota</taxon>
        <taxon>Viridiplantae</taxon>
        <taxon>Streptophyta</taxon>
        <taxon>Embryophyta</taxon>
        <taxon>Tracheophyta</taxon>
        <taxon>Spermatophyta</taxon>
        <taxon>Magnoliopsida</taxon>
        <taxon>eudicotyledons</taxon>
        <taxon>Gunneridae</taxon>
        <taxon>Pentapetalae</taxon>
        <taxon>Caryophyllales</taxon>
        <taxon>Chenopodiaceae</taxon>
        <taxon>Betoideae</taxon>
        <taxon>Beta</taxon>
    </lineage>
</organism>